<accession>A0ABV2JBR9</accession>
<feature type="transmembrane region" description="Helical" evidence="1">
    <location>
        <begin position="68"/>
        <end position="86"/>
    </location>
</feature>
<dbReference type="InterPro" id="IPR024529">
    <property type="entry name" value="ECF_trnsprt_substrate-spec"/>
</dbReference>
<proteinExistence type="predicted"/>
<sequence length="188" mass="20841">MKVNSRKITILAMCIAINLVGSWIALILKLPVYLDSIGTIMAGFAFGPIFGLITGVLTAFVNTIGDPIALYFMPTQLIVGFIAGYVKSLKEKNSYKKLYRTLIMSVPAAISSAFIATYLFGTVTTAGSSYIVQFLRAILDLSDFVIVFIIQLITDYADKLISILLVSKVYNMAAFRKVLERDRYRLIK</sequence>
<feature type="transmembrane region" description="Helical" evidence="1">
    <location>
        <begin position="7"/>
        <end position="28"/>
    </location>
</feature>
<comment type="caution">
    <text evidence="2">The sequence shown here is derived from an EMBL/GenBank/DDBJ whole genome shotgun (WGS) entry which is preliminary data.</text>
</comment>
<name>A0ABV2JBR9_9FIRM</name>
<dbReference type="RefSeq" id="WP_354367432.1">
    <property type="nucleotide sequence ID" value="NZ_JBEPMA010000003.1"/>
</dbReference>
<evidence type="ECO:0000313" key="3">
    <source>
        <dbReference type="Proteomes" id="UP001549162"/>
    </source>
</evidence>
<protein>
    <submittedName>
        <fullName evidence="2">Energy-coupling factor transport system substrate-specific component</fullName>
    </submittedName>
</protein>
<reference evidence="2 3" key="1">
    <citation type="submission" date="2024-06" db="EMBL/GenBank/DDBJ databases">
        <title>Genomic Encyclopedia of Type Strains, Phase IV (KMG-IV): sequencing the most valuable type-strain genomes for metagenomic binning, comparative biology and taxonomic classification.</title>
        <authorList>
            <person name="Goeker M."/>
        </authorList>
    </citation>
    <scope>NUCLEOTIDE SEQUENCE [LARGE SCALE GENOMIC DNA]</scope>
    <source>
        <strain evidence="2 3">DSM 21460</strain>
    </source>
</reference>
<feature type="transmembrane region" description="Helical" evidence="1">
    <location>
        <begin position="40"/>
        <end position="61"/>
    </location>
</feature>
<evidence type="ECO:0000256" key="1">
    <source>
        <dbReference type="SAM" id="Phobius"/>
    </source>
</evidence>
<feature type="transmembrane region" description="Helical" evidence="1">
    <location>
        <begin position="98"/>
        <end position="121"/>
    </location>
</feature>
<gene>
    <name evidence="2" type="ORF">ABID14_000837</name>
</gene>
<organism evidence="2 3">
    <name type="scientific">Peptoniphilus olsenii</name>
    <dbReference type="NCBI Taxonomy" id="411570"/>
    <lineage>
        <taxon>Bacteria</taxon>
        <taxon>Bacillati</taxon>
        <taxon>Bacillota</taxon>
        <taxon>Tissierellia</taxon>
        <taxon>Tissierellales</taxon>
        <taxon>Peptoniphilaceae</taxon>
        <taxon>Peptoniphilus</taxon>
    </lineage>
</organism>
<keyword evidence="1" id="KW-1133">Transmembrane helix</keyword>
<dbReference type="Gene3D" id="1.10.1760.20">
    <property type="match status" value="1"/>
</dbReference>
<dbReference type="Pfam" id="PF12822">
    <property type="entry name" value="ECF_trnsprt"/>
    <property type="match status" value="1"/>
</dbReference>
<evidence type="ECO:0000313" key="2">
    <source>
        <dbReference type="EMBL" id="MET3617209.1"/>
    </source>
</evidence>
<dbReference type="Proteomes" id="UP001549162">
    <property type="component" value="Unassembled WGS sequence"/>
</dbReference>
<keyword evidence="1" id="KW-0812">Transmembrane</keyword>
<dbReference type="EMBL" id="JBEPMA010000003">
    <property type="protein sequence ID" value="MET3617209.1"/>
    <property type="molecule type" value="Genomic_DNA"/>
</dbReference>
<keyword evidence="3" id="KW-1185">Reference proteome</keyword>
<keyword evidence="1" id="KW-0472">Membrane</keyword>